<proteinExistence type="predicted"/>
<dbReference type="PATRIC" id="fig|1872076.5.peg.4300"/>
<reference evidence="1 2" key="1">
    <citation type="submission" date="2016-07" db="EMBL/GenBank/DDBJ databases">
        <title>Draft genome of Scalindua rubra, obtained from a brine-seawater interface in the Red Sea, sheds light on salt adaptation in anammox bacteria.</title>
        <authorList>
            <person name="Speth D.R."/>
            <person name="Lagkouvardos I."/>
            <person name="Wang Y."/>
            <person name="Qian P.-Y."/>
            <person name="Dutilh B.E."/>
            <person name="Jetten M.S."/>
        </authorList>
    </citation>
    <scope>NUCLEOTIDE SEQUENCE [LARGE SCALE GENOMIC DNA]</scope>
    <source>
        <strain evidence="1">BSI-1</strain>
    </source>
</reference>
<gene>
    <name evidence="1" type="ORF">SCARUB_03613</name>
</gene>
<accession>A0A1E3X6L3</accession>
<dbReference type="Proteomes" id="UP000094056">
    <property type="component" value="Unassembled WGS sequence"/>
</dbReference>
<dbReference type="EMBL" id="MAYW01000130">
    <property type="protein sequence ID" value="ODS31268.1"/>
    <property type="molecule type" value="Genomic_DNA"/>
</dbReference>
<protein>
    <submittedName>
        <fullName evidence="1">Uncharacterized protein</fullName>
    </submittedName>
</protein>
<name>A0A1E3X6L3_9BACT</name>
<evidence type="ECO:0000313" key="1">
    <source>
        <dbReference type="EMBL" id="ODS31268.1"/>
    </source>
</evidence>
<comment type="caution">
    <text evidence="1">The sequence shown here is derived from an EMBL/GenBank/DDBJ whole genome shotgun (WGS) entry which is preliminary data.</text>
</comment>
<evidence type="ECO:0000313" key="2">
    <source>
        <dbReference type="Proteomes" id="UP000094056"/>
    </source>
</evidence>
<dbReference type="AlphaFoldDB" id="A0A1E3X6L3"/>
<organism evidence="1 2">
    <name type="scientific">Candidatus Scalindua rubra</name>
    <dbReference type="NCBI Taxonomy" id="1872076"/>
    <lineage>
        <taxon>Bacteria</taxon>
        <taxon>Pseudomonadati</taxon>
        <taxon>Planctomycetota</taxon>
        <taxon>Candidatus Brocadiia</taxon>
        <taxon>Candidatus Brocadiales</taxon>
        <taxon>Candidatus Scalinduaceae</taxon>
        <taxon>Candidatus Scalindua</taxon>
    </lineage>
</organism>
<sequence>MIQEKTEKMFALCVENKDCDDLEKRKIYQILPDEKATKEGYLRVVDESGEDYLYPESYFIIIQLPHKAQKALQLAS</sequence>